<reference evidence="2" key="1">
    <citation type="submission" date="2021-03" db="EMBL/GenBank/DDBJ databases">
        <authorList>
            <person name="Bekaert M."/>
        </authorList>
    </citation>
    <scope>NUCLEOTIDE SEQUENCE</scope>
</reference>
<protein>
    <submittedName>
        <fullName evidence="2">Uncharacterized protein</fullName>
    </submittedName>
</protein>
<sequence>MTNHLQVPISSTQPLDTAFISSTQKDPDASDASTPTPTSSPEKPDSDLSYVPSDESRDSNQSSSSDSSQHITTEPKDGTHRISDFSGPLQALRLQISQLESWLQTEIRKAMATDHSNKKHQFDVWHLSKSIKKKILVIKPQKLLNEVKPWIPSICNHIWYCSRQADGDSDEET</sequence>
<dbReference type="Proteomes" id="UP000683360">
    <property type="component" value="Unassembled WGS sequence"/>
</dbReference>
<comment type="caution">
    <text evidence="2">The sequence shown here is derived from an EMBL/GenBank/DDBJ whole genome shotgun (WGS) entry which is preliminary data.</text>
</comment>
<dbReference type="PANTHER" id="PTHR31751">
    <property type="entry name" value="SI:CH211-108C17.2-RELATED-RELATED"/>
    <property type="match status" value="1"/>
</dbReference>
<keyword evidence="3" id="KW-1185">Reference proteome</keyword>
<feature type="compositionally biased region" description="Low complexity" evidence="1">
    <location>
        <begin position="59"/>
        <end position="68"/>
    </location>
</feature>
<feature type="compositionally biased region" description="Polar residues" evidence="1">
    <location>
        <begin position="1"/>
        <end position="24"/>
    </location>
</feature>
<evidence type="ECO:0000313" key="2">
    <source>
        <dbReference type="EMBL" id="CAG2220241.1"/>
    </source>
</evidence>
<feature type="region of interest" description="Disordered" evidence="1">
    <location>
        <begin position="1"/>
        <end position="85"/>
    </location>
</feature>
<evidence type="ECO:0000256" key="1">
    <source>
        <dbReference type="SAM" id="MobiDB-lite"/>
    </source>
</evidence>
<name>A0A8S3SJ59_MYTED</name>
<evidence type="ECO:0000313" key="3">
    <source>
        <dbReference type="Proteomes" id="UP000683360"/>
    </source>
</evidence>
<proteinExistence type="predicted"/>
<feature type="compositionally biased region" description="Basic and acidic residues" evidence="1">
    <location>
        <begin position="73"/>
        <end position="83"/>
    </location>
</feature>
<organism evidence="2 3">
    <name type="scientific">Mytilus edulis</name>
    <name type="common">Blue mussel</name>
    <dbReference type="NCBI Taxonomy" id="6550"/>
    <lineage>
        <taxon>Eukaryota</taxon>
        <taxon>Metazoa</taxon>
        <taxon>Spiralia</taxon>
        <taxon>Lophotrochozoa</taxon>
        <taxon>Mollusca</taxon>
        <taxon>Bivalvia</taxon>
        <taxon>Autobranchia</taxon>
        <taxon>Pteriomorphia</taxon>
        <taxon>Mytilida</taxon>
        <taxon>Mytiloidea</taxon>
        <taxon>Mytilidae</taxon>
        <taxon>Mytilinae</taxon>
        <taxon>Mytilus</taxon>
    </lineage>
</organism>
<dbReference type="PANTHER" id="PTHR31751:SF42">
    <property type="entry name" value="PROTEIN CBG10204"/>
    <property type="match status" value="1"/>
</dbReference>
<gene>
    <name evidence="2" type="ORF">MEDL_33729</name>
</gene>
<dbReference type="OrthoDB" id="10065023at2759"/>
<dbReference type="EMBL" id="CAJPWZ010001655">
    <property type="protein sequence ID" value="CAG2220241.1"/>
    <property type="molecule type" value="Genomic_DNA"/>
</dbReference>
<dbReference type="AlphaFoldDB" id="A0A8S3SJ59"/>
<accession>A0A8S3SJ59</accession>
<feature type="compositionally biased region" description="Low complexity" evidence="1">
    <location>
        <begin position="30"/>
        <end position="41"/>
    </location>
</feature>